<comment type="caution">
    <text evidence="2">The sequence shown here is derived from an EMBL/GenBank/DDBJ whole genome shotgun (WGS) entry which is preliminary data.</text>
</comment>
<dbReference type="GO" id="GO:0070059">
    <property type="term" value="P:intrinsic apoptotic signaling pathway in response to endoplasmic reticulum stress"/>
    <property type="evidence" value="ECO:0000318"/>
    <property type="project" value="GO_Central"/>
</dbReference>
<protein>
    <recommendedName>
        <fullName evidence="1">MGRN1/RNF157-like N-terminal domain-containing protein</fullName>
    </recommendedName>
</protein>
<proteinExistence type="predicted"/>
<evidence type="ECO:0000313" key="2">
    <source>
        <dbReference type="EMBL" id="KAJ0219682.1"/>
    </source>
</evidence>
<dbReference type="GO" id="GO:0004674">
    <property type="term" value="F:protein serine/threonine kinase activity"/>
    <property type="evidence" value="ECO:0000318"/>
    <property type="project" value="GO_Central"/>
</dbReference>
<evidence type="ECO:0000313" key="3">
    <source>
        <dbReference type="Proteomes" id="UP000235145"/>
    </source>
</evidence>
<dbReference type="EMBL" id="NBSK02000002">
    <property type="protein sequence ID" value="KAJ0219682.1"/>
    <property type="molecule type" value="Genomic_DNA"/>
</dbReference>
<dbReference type="GO" id="GO:0036498">
    <property type="term" value="P:IRE1-mediated unfolded protein response"/>
    <property type="evidence" value="ECO:0000318"/>
    <property type="project" value="GO_Central"/>
</dbReference>
<dbReference type="InterPro" id="IPR011009">
    <property type="entry name" value="Kinase-like_dom_sf"/>
</dbReference>
<dbReference type="GO" id="GO:0004521">
    <property type="term" value="F:RNA endonuclease activity"/>
    <property type="evidence" value="ECO:0000318"/>
    <property type="project" value="GO_Central"/>
</dbReference>
<dbReference type="SUPFAM" id="SSF56112">
    <property type="entry name" value="Protein kinase-like (PK-like)"/>
    <property type="match status" value="1"/>
</dbReference>
<dbReference type="Pfam" id="PF26192">
    <property type="entry name" value="RNF157-like_N"/>
    <property type="match status" value="1"/>
</dbReference>
<dbReference type="InterPro" id="IPR045133">
    <property type="entry name" value="IRE1/2-like"/>
</dbReference>
<dbReference type="InterPro" id="IPR058981">
    <property type="entry name" value="MGRN1/RNF157-like_N"/>
</dbReference>
<dbReference type="PANTHER" id="PTHR13954:SF6">
    <property type="entry name" value="NON-SPECIFIC SERINE_THREONINE PROTEIN KINASE"/>
    <property type="match status" value="1"/>
</dbReference>
<sequence>MQKKNQTPPAATVPKPMEPAELIHWLGSGHGHLAVYTVDVRRNTVKIKSDLKDPEKYSLMFIYDAYRAGRITLRLLQLVGPNIQEMVTITKDFKKGPGQQFIHDGLSFPLYKSGYTKVYHLVIEAQVTEDGIENNILETTLASVEKVSSEIIITVNNQILSANGRKSVCHDMDGVKYSTQSDEDDPYNGCNICYNKVNPGILFPIGKLKLFEEVIAEESNGNRVYKGTYDKSSVTVERIPKVHGHVTDQVIQILKKSGQHANIVGFIAKEETENFVFFVYESCECTLHDLISSVFHDKKSNEYKVRIPSFMHLKLWKPDNNSPSECLLKLLRGIVEGIAHFDEHGIIPNLNPRRIFICKAPSGITAKVLGMGISTTGKSSFIIS</sequence>
<dbReference type="PANTHER" id="PTHR13954">
    <property type="entry name" value="IRE1-RELATED"/>
    <property type="match status" value="1"/>
</dbReference>
<dbReference type="GO" id="GO:0005783">
    <property type="term" value="C:endoplasmic reticulum"/>
    <property type="evidence" value="ECO:0000318"/>
    <property type="project" value="GO_Central"/>
</dbReference>
<dbReference type="Gene3D" id="1.10.510.10">
    <property type="entry name" value="Transferase(Phosphotransferase) domain 1"/>
    <property type="match status" value="1"/>
</dbReference>
<gene>
    <name evidence="2" type="ORF">LSAT_V11C200051370</name>
</gene>
<evidence type="ECO:0000259" key="1">
    <source>
        <dbReference type="Pfam" id="PF26192"/>
    </source>
</evidence>
<name>A0A9R1W4G6_LACSA</name>
<dbReference type="AlphaFoldDB" id="A0A9R1W4G6"/>
<feature type="domain" description="MGRN1/RNF157-like N-terminal" evidence="1">
    <location>
        <begin position="38"/>
        <end position="130"/>
    </location>
</feature>
<dbReference type="Proteomes" id="UP000235145">
    <property type="component" value="Unassembled WGS sequence"/>
</dbReference>
<keyword evidence="3" id="KW-1185">Reference proteome</keyword>
<reference evidence="2 3" key="1">
    <citation type="journal article" date="2017" name="Nat. Commun.">
        <title>Genome assembly with in vitro proximity ligation data and whole-genome triplication in lettuce.</title>
        <authorList>
            <person name="Reyes-Chin-Wo S."/>
            <person name="Wang Z."/>
            <person name="Yang X."/>
            <person name="Kozik A."/>
            <person name="Arikit S."/>
            <person name="Song C."/>
            <person name="Xia L."/>
            <person name="Froenicke L."/>
            <person name="Lavelle D.O."/>
            <person name="Truco M.J."/>
            <person name="Xia R."/>
            <person name="Zhu S."/>
            <person name="Xu C."/>
            <person name="Xu H."/>
            <person name="Xu X."/>
            <person name="Cox K."/>
            <person name="Korf I."/>
            <person name="Meyers B.C."/>
            <person name="Michelmore R.W."/>
        </authorList>
    </citation>
    <scope>NUCLEOTIDE SEQUENCE [LARGE SCALE GENOMIC DNA]</scope>
    <source>
        <strain evidence="3">cv. Salinas</strain>
        <tissue evidence="2">Seedlings</tissue>
    </source>
</reference>
<accession>A0A9R1W4G6</accession>
<dbReference type="GO" id="GO:0051082">
    <property type="term" value="F:unfolded protein binding"/>
    <property type="evidence" value="ECO:0000318"/>
    <property type="project" value="GO_Central"/>
</dbReference>
<organism evidence="2 3">
    <name type="scientific">Lactuca sativa</name>
    <name type="common">Garden lettuce</name>
    <dbReference type="NCBI Taxonomy" id="4236"/>
    <lineage>
        <taxon>Eukaryota</taxon>
        <taxon>Viridiplantae</taxon>
        <taxon>Streptophyta</taxon>
        <taxon>Embryophyta</taxon>
        <taxon>Tracheophyta</taxon>
        <taxon>Spermatophyta</taxon>
        <taxon>Magnoliopsida</taxon>
        <taxon>eudicotyledons</taxon>
        <taxon>Gunneridae</taxon>
        <taxon>Pentapetalae</taxon>
        <taxon>asterids</taxon>
        <taxon>campanulids</taxon>
        <taxon>Asterales</taxon>
        <taxon>Asteraceae</taxon>
        <taxon>Cichorioideae</taxon>
        <taxon>Cichorieae</taxon>
        <taxon>Lactucinae</taxon>
        <taxon>Lactuca</taxon>
    </lineage>
</organism>